<dbReference type="Proteomes" id="UP000193884">
    <property type="component" value="Unassembled WGS sequence"/>
</dbReference>
<dbReference type="EMBL" id="NAFK01000095">
    <property type="protein sequence ID" value="OSJ36042.1"/>
    <property type="molecule type" value="Genomic_DNA"/>
</dbReference>
<evidence type="ECO:0000313" key="1">
    <source>
        <dbReference type="EMBL" id="OSJ36042.1"/>
    </source>
</evidence>
<accession>A0ABX3XB87</accession>
<keyword evidence="2" id="KW-1185">Reference proteome</keyword>
<gene>
    <name evidence="1" type="ORF">BST63_00965</name>
</gene>
<reference evidence="1 2" key="1">
    <citation type="submission" date="2017-03" db="EMBL/GenBank/DDBJ databases">
        <title>Whole genome sequences of fourteen strains of Bradyrhizobium canariense and one strain of Bradyrhizobium japonicum isolated from Lupinus (Papilionoideae: Genisteae) species in Algeria.</title>
        <authorList>
            <person name="Crovadore J."/>
            <person name="Chekireb D."/>
            <person name="Brachmann A."/>
            <person name="Chablais R."/>
            <person name="Cochard B."/>
            <person name="Lefort F."/>
        </authorList>
    </citation>
    <scope>NUCLEOTIDE SEQUENCE [LARGE SCALE GENOMIC DNA]</scope>
    <source>
        <strain evidence="1 2">UBMAN05</strain>
    </source>
</reference>
<organism evidence="1 2">
    <name type="scientific">Bradyrhizobium canariense</name>
    <dbReference type="NCBI Taxonomy" id="255045"/>
    <lineage>
        <taxon>Bacteria</taxon>
        <taxon>Pseudomonadati</taxon>
        <taxon>Pseudomonadota</taxon>
        <taxon>Alphaproteobacteria</taxon>
        <taxon>Hyphomicrobiales</taxon>
        <taxon>Nitrobacteraceae</taxon>
        <taxon>Bradyrhizobium</taxon>
    </lineage>
</organism>
<evidence type="ECO:0000313" key="2">
    <source>
        <dbReference type="Proteomes" id="UP000193884"/>
    </source>
</evidence>
<proteinExistence type="predicted"/>
<protein>
    <submittedName>
        <fullName evidence="1">Uncharacterized protein</fullName>
    </submittedName>
</protein>
<comment type="caution">
    <text evidence="1">The sequence shown here is derived from an EMBL/GenBank/DDBJ whole genome shotgun (WGS) entry which is preliminary data.</text>
</comment>
<sequence>MNANWTTSRMFALTAVVLVAAGATMAIGTPLKVIEPTLGKDWQCSRTLLLVTTCSHSGVRPE</sequence>
<name>A0ABX3XB87_9BRAD</name>